<reference evidence="1" key="1">
    <citation type="journal article" date="2014" name="Front. Microbiol.">
        <title>High frequency of phylogenetically diverse reductive dehalogenase-homologous genes in deep subseafloor sedimentary metagenomes.</title>
        <authorList>
            <person name="Kawai M."/>
            <person name="Futagami T."/>
            <person name="Toyoda A."/>
            <person name="Takaki Y."/>
            <person name="Nishi S."/>
            <person name="Hori S."/>
            <person name="Arai W."/>
            <person name="Tsubouchi T."/>
            <person name="Morono Y."/>
            <person name="Uchiyama I."/>
            <person name="Ito T."/>
            <person name="Fujiyama A."/>
            <person name="Inagaki F."/>
            <person name="Takami H."/>
        </authorList>
    </citation>
    <scope>NUCLEOTIDE SEQUENCE</scope>
    <source>
        <strain evidence="1">Expedition CK06-06</strain>
    </source>
</reference>
<protein>
    <recommendedName>
        <fullName evidence="2">SCP2 domain-containing protein</fullName>
    </recommendedName>
</protein>
<dbReference type="Gene3D" id="3.30.1050.10">
    <property type="entry name" value="SCP2 sterol-binding domain"/>
    <property type="match status" value="1"/>
</dbReference>
<dbReference type="InterPro" id="IPR036527">
    <property type="entry name" value="SCP2_sterol-bd_dom_sf"/>
</dbReference>
<accession>X1QRE3</accession>
<name>X1QRE3_9ZZZZ</name>
<dbReference type="AlphaFoldDB" id="X1QRE3"/>
<organism evidence="1">
    <name type="scientific">marine sediment metagenome</name>
    <dbReference type="NCBI Taxonomy" id="412755"/>
    <lineage>
        <taxon>unclassified sequences</taxon>
        <taxon>metagenomes</taxon>
        <taxon>ecological metagenomes</taxon>
    </lineage>
</organism>
<feature type="non-terminal residue" evidence="1">
    <location>
        <position position="1"/>
    </location>
</feature>
<gene>
    <name evidence="1" type="ORF">S12H4_06686</name>
</gene>
<evidence type="ECO:0000313" key="1">
    <source>
        <dbReference type="EMBL" id="GAI70823.1"/>
    </source>
</evidence>
<proteinExistence type="predicted"/>
<dbReference type="EMBL" id="BARW01002377">
    <property type="protein sequence ID" value="GAI70823.1"/>
    <property type="molecule type" value="Genomic_DNA"/>
</dbReference>
<evidence type="ECO:0008006" key="2">
    <source>
        <dbReference type="Google" id="ProtNLM"/>
    </source>
</evidence>
<comment type="caution">
    <text evidence="1">The sequence shown here is derived from an EMBL/GenBank/DDBJ whole genome shotgun (WGS) entry which is preliminary data.</text>
</comment>
<sequence length="94" mass="11140">DIDYNIWIKKVEGFLTYNNSYYEANSEEINVIHLILTKKNLRKIITRKIQVADAYMRGLIKIRGSDEYMSGLIKIKNILKSFFINMNYLTEDID</sequence>